<dbReference type="SUPFAM" id="SSF52540">
    <property type="entry name" value="P-loop containing nucleoside triphosphate hydrolases"/>
    <property type="match status" value="1"/>
</dbReference>
<organism evidence="5 6">
    <name type="scientific">Leifsonia williamsii</name>
    <dbReference type="NCBI Taxonomy" id="3035919"/>
    <lineage>
        <taxon>Bacteria</taxon>
        <taxon>Bacillati</taxon>
        <taxon>Actinomycetota</taxon>
        <taxon>Actinomycetes</taxon>
        <taxon>Micrococcales</taxon>
        <taxon>Microbacteriaceae</taxon>
        <taxon>Leifsonia</taxon>
    </lineage>
</organism>
<evidence type="ECO:0000313" key="6">
    <source>
        <dbReference type="Proteomes" id="UP001174208"/>
    </source>
</evidence>
<dbReference type="Gene3D" id="1.10.10.10">
    <property type="entry name" value="Winged helix-like DNA-binding domain superfamily/Winged helix DNA-binding domain"/>
    <property type="match status" value="1"/>
</dbReference>
<dbReference type="PRINTS" id="PR00038">
    <property type="entry name" value="HTHLUXR"/>
</dbReference>
<evidence type="ECO:0000256" key="3">
    <source>
        <dbReference type="ARBA" id="ARBA00023163"/>
    </source>
</evidence>
<dbReference type="Proteomes" id="UP001174208">
    <property type="component" value="Unassembled WGS sequence"/>
</dbReference>
<protein>
    <submittedName>
        <fullName evidence="5">LuxR C-terminal-related transcriptional regulator</fullName>
    </submittedName>
</protein>
<keyword evidence="2" id="KW-0238">DNA-binding</keyword>
<dbReference type="InterPro" id="IPR016032">
    <property type="entry name" value="Sig_transdc_resp-reg_C-effctor"/>
</dbReference>
<comment type="caution">
    <text evidence="5">The sequence shown here is derived from an EMBL/GenBank/DDBJ whole genome shotgun (WGS) entry which is preliminary data.</text>
</comment>
<evidence type="ECO:0000313" key="5">
    <source>
        <dbReference type="EMBL" id="MDN4613095.1"/>
    </source>
</evidence>
<dbReference type="Pfam" id="PF00196">
    <property type="entry name" value="GerE"/>
    <property type="match status" value="1"/>
</dbReference>
<dbReference type="PROSITE" id="PS00622">
    <property type="entry name" value="HTH_LUXR_1"/>
    <property type="match status" value="1"/>
</dbReference>
<name>A0ABT8K6M3_9MICO</name>
<evidence type="ECO:0000259" key="4">
    <source>
        <dbReference type="PROSITE" id="PS50043"/>
    </source>
</evidence>
<dbReference type="InterPro" id="IPR027417">
    <property type="entry name" value="P-loop_NTPase"/>
</dbReference>
<dbReference type="CDD" id="cd06170">
    <property type="entry name" value="LuxR_C_like"/>
    <property type="match status" value="1"/>
</dbReference>
<dbReference type="EMBL" id="JAROCF010000001">
    <property type="protein sequence ID" value="MDN4613095.1"/>
    <property type="molecule type" value="Genomic_DNA"/>
</dbReference>
<reference evidence="5" key="1">
    <citation type="submission" date="2023-06" db="EMBL/GenBank/DDBJ databases">
        <title>MT1 and MT2 Draft Genomes of Novel Species.</title>
        <authorList>
            <person name="Venkateswaran K."/>
        </authorList>
    </citation>
    <scope>NUCLEOTIDE SEQUENCE</scope>
    <source>
        <strain evidence="5">F6_8S_P_1B</strain>
    </source>
</reference>
<evidence type="ECO:0000256" key="1">
    <source>
        <dbReference type="ARBA" id="ARBA00023015"/>
    </source>
</evidence>
<dbReference type="InterPro" id="IPR000792">
    <property type="entry name" value="Tscrpt_reg_LuxR_C"/>
</dbReference>
<proteinExistence type="predicted"/>
<keyword evidence="1" id="KW-0805">Transcription regulation</keyword>
<dbReference type="InterPro" id="IPR036388">
    <property type="entry name" value="WH-like_DNA-bd_sf"/>
</dbReference>
<gene>
    <name evidence="5" type="ORF">P5G50_01410</name>
</gene>
<dbReference type="RefSeq" id="WP_301209907.1">
    <property type="nucleotide sequence ID" value="NZ_JAROCF010000001.1"/>
</dbReference>
<feature type="domain" description="HTH luxR-type" evidence="4">
    <location>
        <begin position="787"/>
        <end position="851"/>
    </location>
</feature>
<dbReference type="SUPFAM" id="SSF46894">
    <property type="entry name" value="C-terminal effector domain of the bipartite response regulators"/>
    <property type="match status" value="1"/>
</dbReference>
<evidence type="ECO:0000256" key="2">
    <source>
        <dbReference type="ARBA" id="ARBA00023125"/>
    </source>
</evidence>
<keyword evidence="3" id="KW-0804">Transcription</keyword>
<dbReference type="PANTHER" id="PTHR44688:SF16">
    <property type="entry name" value="DNA-BINDING TRANSCRIPTIONAL ACTIVATOR DEVR_DOSR"/>
    <property type="match status" value="1"/>
</dbReference>
<accession>A0ABT8K6M3</accession>
<dbReference type="SMART" id="SM00421">
    <property type="entry name" value="HTH_LUXR"/>
    <property type="match status" value="1"/>
</dbReference>
<keyword evidence="6" id="KW-1185">Reference proteome</keyword>
<dbReference type="PROSITE" id="PS50043">
    <property type="entry name" value="HTH_LUXR_2"/>
    <property type="match status" value="1"/>
</dbReference>
<dbReference type="PANTHER" id="PTHR44688">
    <property type="entry name" value="DNA-BINDING TRANSCRIPTIONAL ACTIVATOR DEVR_DOSR"/>
    <property type="match status" value="1"/>
</dbReference>
<sequence length="851" mass="90281">MAVHGAAVDAALQRLDAGFDVVVTGDAGSGRSRVLAELSRRAHDAGRPALLVRPRRAAKEVPFSAMHGVPGFLAEVEPRPGAADVFAWLTRTLDGPRPLVLLDDVQETDRASLGLLLAVAQTVGARVAAVVSGGQEVSLASRDLGLTASLVEVPPLGIRGMGELLGEHTGGTVEAGLVAELTTASGGNPLIALLLFEAGVRAGSVRREAGVWSGSGVTEVSEPAELLAVFLAHLPEDRAYALRLLAWCGAVPLLSARRLVGAETLRALAAAGRVVTAAADDDRTVVVSPPALSRALLARLNPVDRAAIADDVEARLGEDAAEATAVVDADPVWWQTVGELDPPDPRLPVAITLLTERLRSRIAALRREWLTERDVTRALPLLRILMVTIGDEVRLSEVFAATELRPGDTAEDVAAYVVLRHQWQLATGREEEAAALVPAGWDAGGWGPAIGQAVDGLLRPLRAGVPLGQVLGSQPADVPPTLRNTVQLLRAEAALEEGRTADAEELAHAVTSAHAPADLLDRLAATRADALLLSGRVTEAIAWSRAQLAEGFDRGDPFTVKIHARGLATAQLAAGDEQGAWRALSAALRVGRPGPISAALDERVLGLAAVLSARRGDLRGAQSFAAELRRLNPLVRPRLDIMAEWSEAELRYAADAADTGAGDLLWEAGLRQRDRGAVLPALLCWLHIAAPLPPERLAELGDAWSRVDASLLQPAVRLHRALAAGDAARVLRALAHHRARGPLERAALRTAAERWLDETGAALTGNDVERVAGAAVAERWREFAAETPDRPAPLTDREREVLELAKDGLSNRQIAEALFLSLRTVENHLYRVRQKTGITRAELTPETTVRA</sequence>